<feature type="domain" description="Reverse transcriptase Ty1/copia-type" evidence="2">
    <location>
        <begin position="232"/>
        <end position="344"/>
    </location>
</feature>
<accession>A0AAD8SE90</accession>
<keyword evidence="4" id="KW-1185">Reference proteome</keyword>
<dbReference type="AlphaFoldDB" id="A0AAD8SE90"/>
<feature type="compositionally biased region" description="Acidic residues" evidence="1">
    <location>
        <begin position="468"/>
        <end position="483"/>
    </location>
</feature>
<dbReference type="PANTHER" id="PTHR47592">
    <property type="entry name" value="PBF68 PROTEIN"/>
    <property type="match status" value="1"/>
</dbReference>
<comment type="caution">
    <text evidence="3">The sequence shown here is derived from an EMBL/GenBank/DDBJ whole genome shotgun (WGS) entry which is preliminary data.</text>
</comment>
<gene>
    <name evidence="3" type="ORF">QYE76_067823</name>
</gene>
<reference evidence="3" key="1">
    <citation type="submission" date="2023-07" db="EMBL/GenBank/DDBJ databases">
        <title>A chromosome-level genome assembly of Lolium multiflorum.</title>
        <authorList>
            <person name="Chen Y."/>
            <person name="Copetti D."/>
            <person name="Kolliker R."/>
            <person name="Studer B."/>
        </authorList>
    </citation>
    <scope>NUCLEOTIDE SEQUENCE</scope>
    <source>
        <strain evidence="3">02402/16</strain>
        <tissue evidence="3">Leaf</tissue>
    </source>
</reference>
<dbReference type="InterPro" id="IPR013103">
    <property type="entry name" value="RVT_2"/>
</dbReference>
<evidence type="ECO:0000313" key="3">
    <source>
        <dbReference type="EMBL" id="KAK1650018.1"/>
    </source>
</evidence>
<sequence>MFAMSGHAKKLSDLGIVIPNKLGIHRVLQSLPPSYKNFVMNYNMQNMNKELPELFSMLKSAEVEIKKENQVLMVNKTTSFKKQGKPNKGNFKKGGKPPLSEGKIFVAKNGSFLEKEFLTKEVTGRKVELDEVDEPSLIDQSSAVPEEIPVQPAPIGEEANDEDHETSNEEATEPRRSTRERTTPDWYDPCLNVMIVDYNDEDPATYEEAMMSPDSNKWQEAMKSEMGSMYDNKVWTLVDLPDSRKAVENKWIFKRKTDVDGNITVYKARLVAKGFRQIQGVDYDETFSPVAKLKSVRILLAIAAFFDYEIWQMDVKTAFLNGDIEEELYMVQPKGFVDPKNADKARGSSVMMGNGLHATVRGVGTVDLKFTSGKIVQLKNVLHVPSIKKNLGSGFRLMKDGFKLVFESNKVVLSKFLVVKSGVDDMNVGTIFESRDATFFEDIFPMRDMHGMSSWESDPIHETPMESSESDDESSDSDEDDNEAPTRSKRQRIAKSFGNDFIVYLVDDTPTTISEALASPDADYWKEAVQSEMDSILANGMWELTKRPYGCKPSKIGPPKRLFPAAPPPASPCLDLVRLDPPREAVPILPLLSVGRPDPSAADLCPPPRAWPDSPRAAHVPARSRVDPQIRA</sequence>
<organism evidence="3 4">
    <name type="scientific">Lolium multiflorum</name>
    <name type="common">Italian ryegrass</name>
    <name type="synonym">Lolium perenne subsp. multiflorum</name>
    <dbReference type="NCBI Taxonomy" id="4521"/>
    <lineage>
        <taxon>Eukaryota</taxon>
        <taxon>Viridiplantae</taxon>
        <taxon>Streptophyta</taxon>
        <taxon>Embryophyta</taxon>
        <taxon>Tracheophyta</taxon>
        <taxon>Spermatophyta</taxon>
        <taxon>Magnoliopsida</taxon>
        <taxon>Liliopsida</taxon>
        <taxon>Poales</taxon>
        <taxon>Poaceae</taxon>
        <taxon>BOP clade</taxon>
        <taxon>Pooideae</taxon>
        <taxon>Poodae</taxon>
        <taxon>Poeae</taxon>
        <taxon>Poeae Chloroplast Group 2 (Poeae type)</taxon>
        <taxon>Loliodinae</taxon>
        <taxon>Loliinae</taxon>
        <taxon>Lolium</taxon>
    </lineage>
</organism>
<evidence type="ECO:0000259" key="2">
    <source>
        <dbReference type="Pfam" id="PF07727"/>
    </source>
</evidence>
<feature type="region of interest" description="Disordered" evidence="1">
    <location>
        <begin position="598"/>
        <end position="632"/>
    </location>
</feature>
<dbReference type="Proteomes" id="UP001231189">
    <property type="component" value="Unassembled WGS sequence"/>
</dbReference>
<evidence type="ECO:0000256" key="1">
    <source>
        <dbReference type="SAM" id="MobiDB-lite"/>
    </source>
</evidence>
<dbReference type="EMBL" id="JAUUTY010000004">
    <property type="protein sequence ID" value="KAK1650018.1"/>
    <property type="molecule type" value="Genomic_DNA"/>
</dbReference>
<feature type="region of interest" description="Disordered" evidence="1">
    <location>
        <begin position="454"/>
        <end position="490"/>
    </location>
</feature>
<evidence type="ECO:0000313" key="4">
    <source>
        <dbReference type="Proteomes" id="UP001231189"/>
    </source>
</evidence>
<name>A0AAD8SE90_LOLMU</name>
<dbReference type="Pfam" id="PF07727">
    <property type="entry name" value="RVT_2"/>
    <property type="match status" value="1"/>
</dbReference>
<feature type="compositionally biased region" description="Basic and acidic residues" evidence="1">
    <location>
        <begin position="172"/>
        <end position="183"/>
    </location>
</feature>
<feature type="region of interest" description="Disordered" evidence="1">
    <location>
        <begin position="133"/>
        <end position="184"/>
    </location>
</feature>
<proteinExistence type="predicted"/>
<feature type="compositionally biased region" description="Acidic residues" evidence="1">
    <location>
        <begin position="158"/>
        <end position="171"/>
    </location>
</feature>
<protein>
    <recommendedName>
        <fullName evidence="2">Reverse transcriptase Ty1/copia-type domain-containing protein</fullName>
    </recommendedName>
</protein>
<dbReference type="PANTHER" id="PTHR47592:SF27">
    <property type="entry name" value="OS08G0421700 PROTEIN"/>
    <property type="match status" value="1"/>
</dbReference>